<proteinExistence type="predicted"/>
<evidence type="ECO:0000313" key="1">
    <source>
        <dbReference type="EMBL" id="EEF30761.1"/>
    </source>
</evidence>
<sequence>MSARSELAWIGALSKLWLFSSSTSNLSLCFPASLCCSVVSCCYMLLCCFQQSLNLGSPAVSMRLVLVSSVLGLFT</sequence>
<dbReference type="EMBL" id="EQ974296">
    <property type="protein sequence ID" value="EEF30761.1"/>
    <property type="molecule type" value="Genomic_DNA"/>
</dbReference>
<name>B9T064_RICCO</name>
<dbReference type="Proteomes" id="UP000008311">
    <property type="component" value="Unassembled WGS sequence"/>
</dbReference>
<accession>B9T064</accession>
<keyword evidence="2" id="KW-1185">Reference proteome</keyword>
<dbReference type="InParanoid" id="B9T064"/>
<evidence type="ECO:0000313" key="2">
    <source>
        <dbReference type="Proteomes" id="UP000008311"/>
    </source>
</evidence>
<protein>
    <submittedName>
        <fullName evidence="1">Uncharacterized protein</fullName>
    </submittedName>
</protein>
<organism evidence="1 2">
    <name type="scientific">Ricinus communis</name>
    <name type="common">Castor bean</name>
    <dbReference type="NCBI Taxonomy" id="3988"/>
    <lineage>
        <taxon>Eukaryota</taxon>
        <taxon>Viridiplantae</taxon>
        <taxon>Streptophyta</taxon>
        <taxon>Embryophyta</taxon>
        <taxon>Tracheophyta</taxon>
        <taxon>Spermatophyta</taxon>
        <taxon>Magnoliopsida</taxon>
        <taxon>eudicotyledons</taxon>
        <taxon>Gunneridae</taxon>
        <taxon>Pentapetalae</taxon>
        <taxon>rosids</taxon>
        <taxon>fabids</taxon>
        <taxon>Malpighiales</taxon>
        <taxon>Euphorbiaceae</taxon>
        <taxon>Acalyphoideae</taxon>
        <taxon>Acalypheae</taxon>
        <taxon>Ricinus</taxon>
    </lineage>
</organism>
<reference evidence="2" key="1">
    <citation type="journal article" date="2010" name="Nat. Biotechnol.">
        <title>Draft genome sequence of the oilseed species Ricinus communis.</title>
        <authorList>
            <person name="Chan A.P."/>
            <person name="Crabtree J."/>
            <person name="Zhao Q."/>
            <person name="Lorenzi H."/>
            <person name="Orvis J."/>
            <person name="Puiu D."/>
            <person name="Melake-Berhan A."/>
            <person name="Jones K.M."/>
            <person name="Redman J."/>
            <person name="Chen G."/>
            <person name="Cahoon E.B."/>
            <person name="Gedil M."/>
            <person name="Stanke M."/>
            <person name="Haas B.J."/>
            <person name="Wortman J.R."/>
            <person name="Fraser-Liggett C.M."/>
            <person name="Ravel J."/>
            <person name="Rabinowicz P.D."/>
        </authorList>
    </citation>
    <scope>NUCLEOTIDE SEQUENCE [LARGE SCALE GENOMIC DNA]</scope>
    <source>
        <strain evidence="2">cv. Hale</strain>
    </source>
</reference>
<gene>
    <name evidence="1" type="ORF">RCOM_0030520</name>
</gene>
<dbReference type="AlphaFoldDB" id="B9T064"/>